<feature type="binding site" evidence="7">
    <location>
        <position position="131"/>
    </location>
    <ligand>
        <name>FMN</name>
        <dbReference type="ChEBI" id="CHEBI:58210"/>
    </ligand>
</feature>
<keyword evidence="7" id="KW-0547">Nucleotide-binding</keyword>
<comment type="similarity">
    <text evidence="5">Belongs to the dus family.</text>
</comment>
<sequence length="309" mass="34947">MIMAPLRGITDAVFRNAFKKHFNGVDEAVAPFVTSLKGRRIKASHLRDLAPECNRSLSVVPQILSNDADEFIRLANTLTDMGYREINWNLGCPYPMVAKKMRGSGLLPHADVIDRLLDKILNEFKGRLSIKTRLGRFCADEMDRLVPVFNRYPLVRLVVHPRTGVQMYTGAVDLDAFAVCLAQIAHPVVYNGDIWDRNAFFGLAARFPEVHQWMLGRGLVADPFLAETIQADSHPIDRRKERFAAFHDDLLAGYLDLFSGPGHALDRMKGLWGYFAGGLEDGARLLKRIRKARSLDRYRQLVDQAFLQP</sequence>
<evidence type="ECO:0000256" key="5">
    <source>
        <dbReference type="PIRNR" id="PIRNR006621"/>
    </source>
</evidence>
<proteinExistence type="inferred from homology"/>
<organism evidence="9 10">
    <name type="scientific">Desulfosarcina widdelii</name>
    <dbReference type="NCBI Taxonomy" id="947919"/>
    <lineage>
        <taxon>Bacteria</taxon>
        <taxon>Pseudomonadati</taxon>
        <taxon>Thermodesulfobacteriota</taxon>
        <taxon>Desulfobacteria</taxon>
        <taxon>Desulfobacterales</taxon>
        <taxon>Desulfosarcinaceae</taxon>
        <taxon>Desulfosarcina</taxon>
    </lineage>
</organism>
<dbReference type="InterPro" id="IPR013785">
    <property type="entry name" value="Aldolase_TIM"/>
</dbReference>
<dbReference type="Pfam" id="PF01207">
    <property type="entry name" value="Dus"/>
    <property type="match status" value="1"/>
</dbReference>
<dbReference type="GO" id="GO:0003723">
    <property type="term" value="F:RNA binding"/>
    <property type="evidence" value="ECO:0007669"/>
    <property type="project" value="TreeGrafter"/>
</dbReference>
<evidence type="ECO:0000256" key="3">
    <source>
        <dbReference type="ARBA" id="ARBA00022694"/>
    </source>
</evidence>
<dbReference type="Gene3D" id="3.20.20.70">
    <property type="entry name" value="Aldolase class I"/>
    <property type="match status" value="1"/>
</dbReference>
<keyword evidence="10" id="KW-1185">Reference proteome</keyword>
<protein>
    <recommendedName>
        <fullName evidence="5">tRNA-dihydrouridine synthase</fullName>
        <ecNumber evidence="5">1.3.1.-</ecNumber>
    </recommendedName>
</protein>
<feature type="binding site" evidence="7">
    <location>
        <begin position="216"/>
        <end position="217"/>
    </location>
    <ligand>
        <name>FMN</name>
        <dbReference type="ChEBI" id="CHEBI:58210"/>
    </ligand>
</feature>
<dbReference type="AlphaFoldDB" id="A0A5K7YZP7"/>
<evidence type="ECO:0000256" key="1">
    <source>
        <dbReference type="ARBA" id="ARBA00022630"/>
    </source>
</evidence>
<comment type="cofactor">
    <cofactor evidence="5 7">
        <name>FMN</name>
        <dbReference type="ChEBI" id="CHEBI:58210"/>
    </cofactor>
</comment>
<name>A0A5K7YZP7_9BACT</name>
<keyword evidence="2 5" id="KW-0288">FMN</keyword>
<evidence type="ECO:0000313" key="10">
    <source>
        <dbReference type="Proteomes" id="UP000427769"/>
    </source>
</evidence>
<dbReference type="EC" id="1.3.1.-" evidence="5"/>
<dbReference type="EMBL" id="AP021875">
    <property type="protein sequence ID" value="BBO73403.1"/>
    <property type="molecule type" value="Genomic_DNA"/>
</dbReference>
<evidence type="ECO:0000256" key="6">
    <source>
        <dbReference type="PIRSR" id="PIRSR006621-1"/>
    </source>
</evidence>
<dbReference type="Proteomes" id="UP000427769">
    <property type="component" value="Chromosome"/>
</dbReference>
<dbReference type="GO" id="GO:0017150">
    <property type="term" value="F:tRNA dihydrouridine synthase activity"/>
    <property type="evidence" value="ECO:0007669"/>
    <property type="project" value="InterPro"/>
</dbReference>
<feature type="binding site" evidence="7">
    <location>
        <position position="160"/>
    </location>
    <ligand>
        <name>FMN</name>
        <dbReference type="ChEBI" id="CHEBI:58210"/>
    </ligand>
</feature>
<dbReference type="InterPro" id="IPR001269">
    <property type="entry name" value="DUS_fam"/>
</dbReference>
<evidence type="ECO:0000313" key="9">
    <source>
        <dbReference type="EMBL" id="BBO73403.1"/>
    </source>
</evidence>
<accession>A0A5K7YZP7</accession>
<dbReference type="GO" id="GO:0050660">
    <property type="term" value="F:flavin adenine dinucleotide binding"/>
    <property type="evidence" value="ECO:0007669"/>
    <property type="project" value="InterPro"/>
</dbReference>
<dbReference type="PIRSF" id="PIRSF006621">
    <property type="entry name" value="Dus"/>
    <property type="match status" value="1"/>
</dbReference>
<dbReference type="PANTHER" id="PTHR45846:SF1">
    <property type="entry name" value="TRNA-DIHYDROURIDINE(47) SYNTHASE [NAD(P)(+)]-LIKE"/>
    <property type="match status" value="1"/>
</dbReference>
<dbReference type="KEGG" id="dwd:DSCW_08200"/>
<comment type="function">
    <text evidence="5">Catalyzes the synthesis of 5,6-dihydrouridine (D), a modified base found in the D-loop of most tRNAs, via the reduction of the C5-C6 double bond in target uridines.</text>
</comment>
<dbReference type="CDD" id="cd02801">
    <property type="entry name" value="DUS_like_FMN"/>
    <property type="match status" value="1"/>
</dbReference>
<evidence type="ECO:0000256" key="7">
    <source>
        <dbReference type="PIRSR" id="PIRSR006621-2"/>
    </source>
</evidence>
<gene>
    <name evidence="9" type="ORF">DSCW_08200</name>
</gene>
<keyword evidence="4 5" id="KW-0560">Oxidoreductase</keyword>
<feature type="active site" description="Proton donor" evidence="6">
    <location>
        <position position="92"/>
    </location>
</feature>
<keyword evidence="3 5" id="KW-0819">tRNA processing</keyword>
<feature type="binding site" evidence="7">
    <location>
        <position position="62"/>
    </location>
    <ligand>
        <name>FMN</name>
        <dbReference type="ChEBI" id="CHEBI:58210"/>
    </ligand>
</feature>
<keyword evidence="1 5" id="KW-0285">Flavoprotein</keyword>
<evidence type="ECO:0000256" key="4">
    <source>
        <dbReference type="ARBA" id="ARBA00023002"/>
    </source>
</evidence>
<feature type="domain" description="DUS-like FMN-binding" evidence="8">
    <location>
        <begin position="3"/>
        <end position="231"/>
    </location>
</feature>
<dbReference type="SUPFAM" id="SSF51395">
    <property type="entry name" value="FMN-linked oxidoreductases"/>
    <property type="match status" value="1"/>
</dbReference>
<dbReference type="PANTHER" id="PTHR45846">
    <property type="entry name" value="TRNA-DIHYDROURIDINE(47) SYNTHASE [NAD(P)(+)]-LIKE"/>
    <property type="match status" value="1"/>
</dbReference>
<reference evidence="9 10" key="1">
    <citation type="submission" date="2019-11" db="EMBL/GenBank/DDBJ databases">
        <title>Comparative genomics of hydrocarbon-degrading Desulfosarcina strains.</title>
        <authorList>
            <person name="Watanabe M."/>
            <person name="Kojima H."/>
            <person name="Fukui M."/>
        </authorList>
    </citation>
    <scope>NUCLEOTIDE SEQUENCE [LARGE SCALE GENOMIC DNA]</scope>
    <source>
        <strain evidence="9 10">PP31</strain>
    </source>
</reference>
<evidence type="ECO:0000256" key="2">
    <source>
        <dbReference type="ARBA" id="ARBA00022643"/>
    </source>
</evidence>
<evidence type="ECO:0000259" key="8">
    <source>
        <dbReference type="Pfam" id="PF01207"/>
    </source>
</evidence>
<dbReference type="InterPro" id="IPR035587">
    <property type="entry name" value="DUS-like_FMN-bd"/>
</dbReference>